<evidence type="ECO:0000256" key="1">
    <source>
        <dbReference type="SAM" id="MobiDB-lite"/>
    </source>
</evidence>
<protein>
    <submittedName>
        <fullName evidence="2">Uncharacterized protein</fullName>
    </submittedName>
</protein>
<dbReference type="Proteomes" id="UP000012045">
    <property type="component" value="Unassembled WGS sequence"/>
</dbReference>
<reference evidence="3" key="1">
    <citation type="journal article" date="2013" name="Genome Announc.">
        <title>Draft genome sequence of Botrytis cinerea BcDW1, inoculum for noble rot of grape berries.</title>
        <authorList>
            <person name="Blanco-Ulate B."/>
            <person name="Allen G."/>
            <person name="Powell A.L."/>
            <person name="Cantu D."/>
        </authorList>
    </citation>
    <scope>NUCLEOTIDE SEQUENCE [LARGE SCALE GENOMIC DNA]</scope>
    <source>
        <strain evidence="3">BcDW1</strain>
    </source>
</reference>
<evidence type="ECO:0000313" key="2">
    <source>
        <dbReference type="EMBL" id="EMR82585.1"/>
    </source>
</evidence>
<name>M7TME5_BOTF1</name>
<feature type="region of interest" description="Disordered" evidence="1">
    <location>
        <begin position="1"/>
        <end position="36"/>
    </location>
</feature>
<accession>M7TME5</accession>
<dbReference type="HOGENOM" id="CLU_2605728_0_0_1"/>
<dbReference type="EMBL" id="KB708034">
    <property type="protein sequence ID" value="EMR82585.1"/>
    <property type="molecule type" value="Genomic_DNA"/>
</dbReference>
<evidence type="ECO:0000313" key="3">
    <source>
        <dbReference type="Proteomes" id="UP000012045"/>
    </source>
</evidence>
<proteinExistence type="predicted"/>
<organism evidence="2 3">
    <name type="scientific">Botryotinia fuckeliana (strain BcDW1)</name>
    <name type="common">Noble rot fungus</name>
    <name type="synonym">Botrytis cinerea</name>
    <dbReference type="NCBI Taxonomy" id="1290391"/>
    <lineage>
        <taxon>Eukaryota</taxon>
        <taxon>Fungi</taxon>
        <taxon>Dikarya</taxon>
        <taxon>Ascomycota</taxon>
        <taxon>Pezizomycotina</taxon>
        <taxon>Leotiomycetes</taxon>
        <taxon>Helotiales</taxon>
        <taxon>Sclerotiniaceae</taxon>
        <taxon>Botrytis</taxon>
    </lineage>
</organism>
<sequence>MPQMPHIPAPKLSLGLGGFGKKTRESLPPMKESVDTSPVLHVDPELSVRDSQTEEEPKSLIDEVNHWISEDQDIKNIPE</sequence>
<dbReference type="AlphaFoldDB" id="M7TME5"/>
<gene>
    <name evidence="2" type="ORF">BcDW1_8773</name>
</gene>